<keyword evidence="2" id="KW-1185">Reference proteome</keyword>
<proteinExistence type="predicted"/>
<dbReference type="Gene3D" id="3.30.1240.10">
    <property type="match status" value="1"/>
</dbReference>
<dbReference type="NCBIfam" id="TIGR00099">
    <property type="entry name" value="Cof-subfamily"/>
    <property type="match status" value="1"/>
</dbReference>
<protein>
    <submittedName>
        <fullName evidence="1">HAD-superfamily hydrolase</fullName>
    </submittedName>
</protein>
<dbReference type="InterPro" id="IPR000150">
    <property type="entry name" value="Cof"/>
</dbReference>
<dbReference type="Proteomes" id="UP000051521">
    <property type="component" value="Unassembled WGS sequence"/>
</dbReference>
<dbReference type="InterPro" id="IPR006379">
    <property type="entry name" value="HAD-SF_hydro_IIB"/>
</dbReference>
<dbReference type="SFLD" id="SFLDG01140">
    <property type="entry name" value="C2.B:_Phosphomannomutase_and_P"/>
    <property type="match status" value="1"/>
</dbReference>
<dbReference type="NCBIfam" id="TIGR01484">
    <property type="entry name" value="HAD-SF-IIB"/>
    <property type="match status" value="1"/>
</dbReference>
<accession>A0ABR5PXQ6</accession>
<keyword evidence="1" id="KW-0378">Hydrolase</keyword>
<dbReference type="PANTHER" id="PTHR10000">
    <property type="entry name" value="PHOSPHOSERINE PHOSPHATASE"/>
    <property type="match status" value="1"/>
</dbReference>
<dbReference type="CDD" id="cd07516">
    <property type="entry name" value="HAD_Pase"/>
    <property type="match status" value="1"/>
</dbReference>
<dbReference type="InterPro" id="IPR023214">
    <property type="entry name" value="HAD_sf"/>
</dbReference>
<dbReference type="SFLD" id="SFLDG01144">
    <property type="entry name" value="C2.B.4:_PGP_Like"/>
    <property type="match status" value="1"/>
</dbReference>
<evidence type="ECO:0000313" key="2">
    <source>
        <dbReference type="Proteomes" id="UP000051521"/>
    </source>
</evidence>
<evidence type="ECO:0000313" key="1">
    <source>
        <dbReference type="EMBL" id="KRN14804.1"/>
    </source>
</evidence>
<dbReference type="PANTHER" id="PTHR10000:SF8">
    <property type="entry name" value="HAD SUPERFAMILY HYDROLASE-LIKE, TYPE 3"/>
    <property type="match status" value="1"/>
</dbReference>
<dbReference type="Pfam" id="PF08282">
    <property type="entry name" value="Hydrolase_3"/>
    <property type="match status" value="1"/>
</dbReference>
<dbReference type="InterPro" id="IPR036412">
    <property type="entry name" value="HAD-like_sf"/>
</dbReference>
<sequence>MEKGMNFMAIKMIGVDLDGTLLTSGNYISTETRKVLQEVSNQGIKVVLASGRPLSGVKEFADDLGLKGPDQYAVVFNGAVVQALDGKVLMSQEMDYQDFTTMLRMQRLSHANLHFETTECFWTLDRNLCVQMQINAAFTNNELRVRDKKEIPQDFTFNKVSFTCDRASDEVEKLWQALPDWAFQSYDIVRSLDNCIEINAIGASKGNGLMNLAERLKIRPKEVMIFGDQGNDMSMFNNPDFYKVAMGNAIEDIKARADYVTDDNDHNGVAKALKKLVL</sequence>
<dbReference type="SFLD" id="SFLDS00003">
    <property type="entry name" value="Haloacid_Dehalogenase"/>
    <property type="match status" value="1"/>
</dbReference>
<dbReference type="SUPFAM" id="SSF56784">
    <property type="entry name" value="HAD-like"/>
    <property type="match status" value="1"/>
</dbReference>
<dbReference type="GO" id="GO:0016787">
    <property type="term" value="F:hydrolase activity"/>
    <property type="evidence" value="ECO:0007669"/>
    <property type="project" value="UniProtKB-KW"/>
</dbReference>
<comment type="caution">
    <text evidence="1">The sequence shown here is derived from an EMBL/GenBank/DDBJ whole genome shotgun (WGS) entry which is preliminary data.</text>
</comment>
<organism evidence="1 2">
    <name type="scientific">Lactobacillus gigeriorum DSM 23908 = CRBIP 24.85</name>
    <dbReference type="NCBI Taxonomy" id="1423751"/>
    <lineage>
        <taxon>Bacteria</taxon>
        <taxon>Bacillati</taxon>
        <taxon>Bacillota</taxon>
        <taxon>Bacilli</taxon>
        <taxon>Lactobacillales</taxon>
        <taxon>Lactobacillaceae</taxon>
        <taxon>Lactobacillus</taxon>
    </lineage>
</organism>
<dbReference type="EMBL" id="AYZO01000001">
    <property type="protein sequence ID" value="KRN14804.1"/>
    <property type="molecule type" value="Genomic_DNA"/>
</dbReference>
<reference evidence="1 2" key="1">
    <citation type="journal article" date="2015" name="Genome Announc.">
        <title>Expanding the biotechnology potential of lactobacilli through comparative genomics of 213 strains and associated genera.</title>
        <authorList>
            <person name="Sun Z."/>
            <person name="Harris H.M."/>
            <person name="McCann A."/>
            <person name="Guo C."/>
            <person name="Argimon S."/>
            <person name="Zhang W."/>
            <person name="Yang X."/>
            <person name="Jeffery I.B."/>
            <person name="Cooney J.C."/>
            <person name="Kagawa T.F."/>
            <person name="Liu W."/>
            <person name="Song Y."/>
            <person name="Salvetti E."/>
            <person name="Wrobel A."/>
            <person name="Rasinkangas P."/>
            <person name="Parkhill J."/>
            <person name="Rea M.C."/>
            <person name="O'Sullivan O."/>
            <person name="Ritari J."/>
            <person name="Douillard F.P."/>
            <person name="Paul Ross R."/>
            <person name="Yang R."/>
            <person name="Briner A.E."/>
            <person name="Felis G.E."/>
            <person name="de Vos W.M."/>
            <person name="Barrangou R."/>
            <person name="Klaenhammer T.R."/>
            <person name="Caufield P.W."/>
            <person name="Cui Y."/>
            <person name="Zhang H."/>
            <person name="O'Toole P.W."/>
        </authorList>
    </citation>
    <scope>NUCLEOTIDE SEQUENCE [LARGE SCALE GENOMIC DNA]</scope>
    <source>
        <strain evidence="1 2">DSM 23908</strain>
    </source>
</reference>
<dbReference type="Gene3D" id="3.40.50.1000">
    <property type="entry name" value="HAD superfamily/HAD-like"/>
    <property type="match status" value="1"/>
</dbReference>
<gene>
    <name evidence="1" type="ORF">FC38_GL000097</name>
</gene>
<name>A0ABR5PXQ6_9LACO</name>